<feature type="domain" description="PAC" evidence="2">
    <location>
        <begin position="301"/>
        <end position="355"/>
    </location>
</feature>
<dbReference type="Proteomes" id="UP000698028">
    <property type="component" value="Unassembled WGS sequence"/>
</dbReference>
<dbReference type="Pfam" id="PF08448">
    <property type="entry name" value="PAS_4"/>
    <property type="match status" value="1"/>
</dbReference>
<dbReference type="RefSeq" id="WP_218633275.1">
    <property type="nucleotide sequence ID" value="NZ_JAHVAH010000001.1"/>
</dbReference>
<accession>A0ABS6V723</accession>
<sequence>MSKRLPEFEGEALEPARDVSARDIFSLAAPQGSVLKAIRAQQLEVLVKLVPITVFTQALAAILLIFALWDNAPHIQLLVWGSVGIGICVWRGFRARRLRLDAEYRSRKPTSFTHVTRAICTIAFLWLVPPFLWFDAASADAQLYMTVLIAVLLSAGSITMVTVPPAALSYMLVMLVGAITITIKIDNIPMLLMSLIYAASLTWAITANARRFIGHARARLELQEKGEIIELLREFEAAGSGGLWELDHELRIVHVSKDLAGSLSRSPSETIGVHARQFLDPTGRIVNLSSGMRSLFESLEKGEEFKDVAIPSVDSQRWYSLSGKPMRDDRGRIVGWRGVGSDITELRLKGDDAVRTARTDPLTGIANRLLMRELLEEAIIGVSENGDDCAMLVVDLDRFKLVNDTLGHAIGDQLLCKVAARLVKTVGDGGTVGRLGGDEFAIIWTGPSDRAVLAGLALEIIADLSRTIEIGAADLHVGATVGIAIAPEDGVDEEGLMRSADLALYRAKNEGRGGYAFYEQAMFEKAEDMRLLEHDVRQALAQDALSLAYQPIVEAQGGRLVAREALLRWNHATRGAISPETFIPIIEDAGLIHRIGDWVIREACAEAAGWSDGARVAVNISAAQLTGAGLAKTVVSALATSGLEPSRLELEVTETIFLGDDAETLASLERLRALGVRLVIDDFGKGYSSFGYLARAHFSKIKIDSMFARGAAEGDRNCLAIVRAILALADGLGVETTAEGIEEEAQAAAMRDLGIDQLQGYLFGRPAFPEHSSVAPLAKRA</sequence>
<evidence type="ECO:0000256" key="1">
    <source>
        <dbReference type="SAM" id="Phobius"/>
    </source>
</evidence>
<evidence type="ECO:0000313" key="5">
    <source>
        <dbReference type="EMBL" id="MBW0145362.1"/>
    </source>
</evidence>
<organism evidence="5 6">
    <name type="scientific">Sphingomicrobium clamense</name>
    <dbReference type="NCBI Taxonomy" id="2851013"/>
    <lineage>
        <taxon>Bacteria</taxon>
        <taxon>Pseudomonadati</taxon>
        <taxon>Pseudomonadota</taxon>
        <taxon>Alphaproteobacteria</taxon>
        <taxon>Sphingomonadales</taxon>
        <taxon>Sphingomonadaceae</taxon>
        <taxon>Sphingomicrobium</taxon>
    </lineage>
</organism>
<dbReference type="InterPro" id="IPR000014">
    <property type="entry name" value="PAS"/>
</dbReference>
<name>A0ABS6V723_9SPHN</name>
<dbReference type="CDD" id="cd01948">
    <property type="entry name" value="EAL"/>
    <property type="match status" value="1"/>
</dbReference>
<keyword evidence="1" id="KW-0812">Transmembrane</keyword>
<gene>
    <name evidence="5" type="ORF">KTQ36_08655</name>
</gene>
<feature type="domain" description="EAL" evidence="3">
    <location>
        <begin position="529"/>
        <end position="780"/>
    </location>
</feature>
<feature type="transmembrane region" description="Helical" evidence="1">
    <location>
        <begin position="141"/>
        <end position="161"/>
    </location>
</feature>
<dbReference type="PROSITE" id="PS50887">
    <property type="entry name" value="GGDEF"/>
    <property type="match status" value="1"/>
</dbReference>
<dbReference type="PROSITE" id="PS50883">
    <property type="entry name" value="EAL"/>
    <property type="match status" value="1"/>
</dbReference>
<dbReference type="InterPro" id="IPR013656">
    <property type="entry name" value="PAS_4"/>
</dbReference>
<dbReference type="CDD" id="cd01949">
    <property type="entry name" value="GGDEF"/>
    <property type="match status" value="1"/>
</dbReference>
<feature type="transmembrane region" description="Helical" evidence="1">
    <location>
        <begin position="114"/>
        <end position="135"/>
    </location>
</feature>
<keyword evidence="1" id="KW-0472">Membrane</keyword>
<proteinExistence type="predicted"/>
<comment type="caution">
    <text evidence="5">The sequence shown here is derived from an EMBL/GenBank/DDBJ whole genome shotgun (WGS) entry which is preliminary data.</text>
</comment>
<dbReference type="Pfam" id="PF00990">
    <property type="entry name" value="GGDEF"/>
    <property type="match status" value="1"/>
</dbReference>
<dbReference type="SMART" id="SM00052">
    <property type="entry name" value="EAL"/>
    <property type="match status" value="1"/>
</dbReference>
<dbReference type="NCBIfam" id="TIGR00254">
    <property type="entry name" value="GGDEF"/>
    <property type="match status" value="1"/>
</dbReference>
<dbReference type="SMART" id="SM00267">
    <property type="entry name" value="GGDEF"/>
    <property type="match status" value="1"/>
</dbReference>
<dbReference type="CDD" id="cd00130">
    <property type="entry name" value="PAS"/>
    <property type="match status" value="1"/>
</dbReference>
<dbReference type="InterPro" id="IPR052155">
    <property type="entry name" value="Biofilm_reg_signaling"/>
</dbReference>
<dbReference type="InterPro" id="IPR000700">
    <property type="entry name" value="PAS-assoc_C"/>
</dbReference>
<dbReference type="PANTHER" id="PTHR44757">
    <property type="entry name" value="DIGUANYLATE CYCLASE DGCP"/>
    <property type="match status" value="1"/>
</dbReference>
<dbReference type="InterPro" id="IPR001633">
    <property type="entry name" value="EAL_dom"/>
</dbReference>
<dbReference type="EMBL" id="JAHVAH010000001">
    <property type="protein sequence ID" value="MBW0145362.1"/>
    <property type="molecule type" value="Genomic_DNA"/>
</dbReference>
<reference evidence="5 6" key="1">
    <citation type="submission" date="2021-07" db="EMBL/GenBank/DDBJ databases">
        <title>The draft genome sequence of Sphingomicrobium sp. B8.</title>
        <authorList>
            <person name="Mu L."/>
        </authorList>
    </citation>
    <scope>NUCLEOTIDE SEQUENCE [LARGE SCALE GENOMIC DNA]</scope>
    <source>
        <strain evidence="5 6">B8</strain>
    </source>
</reference>
<feature type="transmembrane region" description="Helical" evidence="1">
    <location>
        <begin position="75"/>
        <end position="93"/>
    </location>
</feature>
<dbReference type="InterPro" id="IPR000160">
    <property type="entry name" value="GGDEF_dom"/>
</dbReference>
<feature type="transmembrane region" description="Helical" evidence="1">
    <location>
        <begin position="191"/>
        <end position="209"/>
    </location>
</feature>
<evidence type="ECO:0000259" key="3">
    <source>
        <dbReference type="PROSITE" id="PS50883"/>
    </source>
</evidence>
<evidence type="ECO:0000313" key="6">
    <source>
        <dbReference type="Proteomes" id="UP000698028"/>
    </source>
</evidence>
<keyword evidence="1" id="KW-1133">Transmembrane helix</keyword>
<feature type="transmembrane region" description="Helical" evidence="1">
    <location>
        <begin position="45"/>
        <end position="69"/>
    </location>
</feature>
<evidence type="ECO:0000259" key="2">
    <source>
        <dbReference type="PROSITE" id="PS50113"/>
    </source>
</evidence>
<keyword evidence="6" id="KW-1185">Reference proteome</keyword>
<dbReference type="PROSITE" id="PS50113">
    <property type="entry name" value="PAC"/>
    <property type="match status" value="1"/>
</dbReference>
<feature type="domain" description="GGDEF" evidence="4">
    <location>
        <begin position="387"/>
        <end position="520"/>
    </location>
</feature>
<evidence type="ECO:0000259" key="4">
    <source>
        <dbReference type="PROSITE" id="PS50887"/>
    </source>
</evidence>
<dbReference type="Pfam" id="PF00563">
    <property type="entry name" value="EAL"/>
    <property type="match status" value="1"/>
</dbReference>
<dbReference type="PANTHER" id="PTHR44757:SF2">
    <property type="entry name" value="BIOFILM ARCHITECTURE MAINTENANCE PROTEIN MBAA"/>
    <property type="match status" value="1"/>
</dbReference>
<protein>
    <submittedName>
        <fullName evidence="5">EAL domain-containing protein</fullName>
    </submittedName>
</protein>